<evidence type="ECO:0000313" key="1">
    <source>
        <dbReference type="EMBL" id="OOW65179.1"/>
    </source>
</evidence>
<name>A0ABX3M005_9XANT</name>
<gene>
    <name evidence="1" type="ORF">Xant_22100</name>
</gene>
<dbReference type="EMBL" id="LOJT01000173">
    <property type="protein sequence ID" value="OOW65179.1"/>
    <property type="molecule type" value="Genomic_DNA"/>
</dbReference>
<dbReference type="Proteomes" id="UP000190018">
    <property type="component" value="Unassembled WGS sequence"/>
</dbReference>
<protein>
    <recommendedName>
        <fullName evidence="3">DUF3304 domain-containing protein</fullName>
    </recommendedName>
</protein>
<evidence type="ECO:0008006" key="3">
    <source>
        <dbReference type="Google" id="ProtNLM"/>
    </source>
</evidence>
<proteinExistence type="predicted"/>
<accession>A0ABX3M005</accession>
<evidence type="ECO:0000313" key="2">
    <source>
        <dbReference type="Proteomes" id="UP000190018"/>
    </source>
</evidence>
<keyword evidence="2" id="KW-1185">Reference proteome</keyword>
<reference evidence="1 2" key="1">
    <citation type="submission" date="2015-12" db="EMBL/GenBank/DDBJ databases">
        <authorList>
            <person name="Bansal K."/>
            <person name="Midha S."/>
            <person name="Patil P.B."/>
        </authorList>
    </citation>
    <scope>NUCLEOTIDE SEQUENCE [LARGE SCALE GENOMIC DNA]</scope>
    <source>
        <strain evidence="1 2">LMG21719</strain>
    </source>
</reference>
<organism evidence="1 2">
    <name type="scientific">Xanthomonas cissicola</name>
    <dbReference type="NCBI Taxonomy" id="86186"/>
    <lineage>
        <taxon>Bacteria</taxon>
        <taxon>Pseudomonadati</taxon>
        <taxon>Pseudomonadota</taxon>
        <taxon>Gammaproteobacteria</taxon>
        <taxon>Lysobacterales</taxon>
        <taxon>Lysobacteraceae</taxon>
        <taxon>Xanthomonas</taxon>
    </lineage>
</organism>
<comment type="caution">
    <text evidence="1">The sequence shown here is derived from an EMBL/GenBank/DDBJ whole genome shotgun (WGS) entry which is preliminary data.</text>
</comment>
<sequence length="84" mass="9413">MIYGGPMTKQGKQEESVPQVLHGLWREQGGLSGLVRLDVPAGTPGMVVVAKQTEPWQLRPELRWQVWPDLLVPDVEPIVRSETN</sequence>